<gene>
    <name evidence="2" type="ORF">D7V94_23060</name>
</gene>
<name>A0A3A9ADD4_9FIRM</name>
<evidence type="ECO:0000259" key="1">
    <source>
        <dbReference type="Pfam" id="PF13546"/>
    </source>
</evidence>
<organism evidence="2 3">
    <name type="scientific">Parablautia intestinalis</name>
    <dbReference type="NCBI Taxonomy" id="2320100"/>
    <lineage>
        <taxon>Bacteria</taxon>
        <taxon>Bacillati</taxon>
        <taxon>Bacillota</taxon>
        <taxon>Clostridia</taxon>
        <taxon>Lachnospirales</taxon>
        <taxon>Lachnospiraceae</taxon>
        <taxon>Parablautia</taxon>
    </lineage>
</organism>
<protein>
    <submittedName>
        <fullName evidence="2">IS4 family transposase</fullName>
    </submittedName>
</protein>
<dbReference type="AlphaFoldDB" id="A0A3A9ADD4"/>
<dbReference type="OrthoDB" id="5411425at2"/>
<accession>A0A3A9ADD4</accession>
<sequence>MINHTDGNNNPEIQCRFGDAIRELGICRLLKESNIRKKKGDSVYEIFQFLLLLVFQNCNLFHFLNSKKQDMAFSKNTYYRFLNEPRYNWQRFLTLLSARVVAYFSSLTHRERVKCLVLDDSVIERNRSSQVELLSWVYNHVTHKMVRGFNMLTLGWTDGYSFVPAAFNMMASANPAKHIMGAASGIDRRKSGYKRRQEAVCHKPDAAMAMIHNVLKAGIQASYVLMDTWFTNEPFIHNILSEGLDVIGMLKDNKQLYRYRGRLYNLKALSKLVAFNKAGNIFGSITVTTKKHGIPVKLVFVRNRNKAGEYIILLTTDCSLSNSEVVRLYGNRWSIELFFRAGKSLLCLGSEFQGLNYDMTVSSTAIVFTRYILLEWLRRKANDPKTICELFYVCCDDIQDIELCTALSSLVSIFMEGVRTEAIKITNAVKTQLINWFVSQPAFIKALFPEVVWEV</sequence>
<dbReference type="InterPro" id="IPR012337">
    <property type="entry name" value="RNaseH-like_sf"/>
</dbReference>
<dbReference type="Gene3D" id="3.90.350.10">
    <property type="entry name" value="Transposase Inhibitor Protein From Tn5, Chain A, domain 1"/>
    <property type="match status" value="1"/>
</dbReference>
<keyword evidence="3" id="KW-1185">Reference proteome</keyword>
<feature type="domain" description="Transposase IS701-like DDE" evidence="1">
    <location>
        <begin position="71"/>
        <end position="258"/>
    </location>
</feature>
<dbReference type="Pfam" id="PF13546">
    <property type="entry name" value="DDE_5"/>
    <property type="match status" value="1"/>
</dbReference>
<dbReference type="EMBL" id="RAYQ01000092">
    <property type="protein sequence ID" value="RKI85373.1"/>
    <property type="molecule type" value="Genomic_DNA"/>
</dbReference>
<dbReference type="SUPFAM" id="SSF53098">
    <property type="entry name" value="Ribonuclease H-like"/>
    <property type="match status" value="1"/>
</dbReference>
<dbReference type="InterPro" id="IPR038721">
    <property type="entry name" value="IS701-like_DDE_dom"/>
</dbReference>
<dbReference type="Proteomes" id="UP000280696">
    <property type="component" value="Unassembled WGS sequence"/>
</dbReference>
<comment type="caution">
    <text evidence="2">The sequence shown here is derived from an EMBL/GenBank/DDBJ whole genome shotgun (WGS) entry which is preliminary data.</text>
</comment>
<evidence type="ECO:0000313" key="2">
    <source>
        <dbReference type="EMBL" id="RKI85373.1"/>
    </source>
</evidence>
<reference evidence="2 3" key="1">
    <citation type="submission" date="2018-09" db="EMBL/GenBank/DDBJ databases">
        <title>Murine metabolic-syndrome-specific gut microbial biobank.</title>
        <authorList>
            <person name="Liu C."/>
        </authorList>
    </citation>
    <scope>NUCLEOTIDE SEQUENCE [LARGE SCALE GENOMIC DNA]</scope>
    <source>
        <strain evidence="2 3">0.1xD8-82</strain>
    </source>
</reference>
<proteinExistence type="predicted"/>
<evidence type="ECO:0000313" key="3">
    <source>
        <dbReference type="Proteomes" id="UP000280696"/>
    </source>
</evidence>